<name>A0A2R6AKI1_9ARCH</name>
<organism evidence="2 3">
    <name type="scientific">Candidatus Marsarchaeota G1 archaeon BE_D</name>
    <dbReference type="NCBI Taxonomy" id="1978156"/>
    <lineage>
        <taxon>Archaea</taxon>
        <taxon>Candidatus Marsarchaeota</taxon>
        <taxon>Candidatus Marsarchaeota group 1</taxon>
    </lineage>
</organism>
<sequence length="245" mass="28551">MIKYLSEKLINLEFDMVGIHIPRFSFEKDVANIKNFLKMLNLQVPVILDNNKTIWKSFGQPLIPSIIIVNKDEILFEHFGGNGYYWLENGIEDIERIYLNKNIIKHDFANRILLEFINNYVEHPMSVTPAIYFDMNKKIKLDGNFKKDKQCLVLESSDYVKIRFKGKRVDVVLEPISDYDIVDVEINGKPVATHMIGEDVTKDKTKSFVRVTLPRIYNIINGGWGEYLLKLTTHHGVKIYSIVFH</sequence>
<reference evidence="2 3" key="1">
    <citation type="submission" date="2017-04" db="EMBL/GenBank/DDBJ databases">
        <title>Novel microbial lineages endemic to geothermal iron-oxide mats fill important gaps in the evolutionary history of Archaea.</title>
        <authorList>
            <person name="Jay Z.J."/>
            <person name="Beam J.P."/>
            <person name="Dlakic M."/>
            <person name="Rusch D.B."/>
            <person name="Kozubal M.A."/>
            <person name="Inskeep W.P."/>
        </authorList>
    </citation>
    <scope>NUCLEOTIDE SEQUENCE [LARGE SCALE GENOMIC DNA]</scope>
    <source>
        <strain evidence="2">BE_D</strain>
    </source>
</reference>
<dbReference type="SUPFAM" id="SSF52833">
    <property type="entry name" value="Thioredoxin-like"/>
    <property type="match status" value="1"/>
</dbReference>
<gene>
    <name evidence="2" type="ORF">B9Q02_00350</name>
</gene>
<dbReference type="EMBL" id="NEXD01000001">
    <property type="protein sequence ID" value="PSN86892.1"/>
    <property type="molecule type" value="Genomic_DNA"/>
</dbReference>
<dbReference type="Gene3D" id="3.40.30.10">
    <property type="entry name" value="Glutaredoxin"/>
    <property type="match status" value="1"/>
</dbReference>
<feature type="domain" description="DipZ thioredoxin-like C-terminal" evidence="1">
    <location>
        <begin position="137"/>
        <end position="244"/>
    </location>
</feature>
<protein>
    <recommendedName>
        <fullName evidence="1">DipZ thioredoxin-like C-terminal domain-containing protein</fullName>
    </recommendedName>
</protein>
<dbReference type="AlphaFoldDB" id="A0A2R6AKI1"/>
<comment type="caution">
    <text evidence="2">The sequence shown here is derived from an EMBL/GenBank/DDBJ whole genome shotgun (WGS) entry which is preliminary data.</text>
</comment>
<dbReference type="InterPro" id="IPR041017">
    <property type="entry name" value="Thioredoxin_10"/>
</dbReference>
<evidence type="ECO:0000313" key="2">
    <source>
        <dbReference type="EMBL" id="PSN86892.1"/>
    </source>
</evidence>
<dbReference type="InterPro" id="IPR036249">
    <property type="entry name" value="Thioredoxin-like_sf"/>
</dbReference>
<evidence type="ECO:0000259" key="1">
    <source>
        <dbReference type="Pfam" id="PF17991"/>
    </source>
</evidence>
<dbReference type="Pfam" id="PF17991">
    <property type="entry name" value="Thioredoxin_10"/>
    <property type="match status" value="1"/>
</dbReference>
<dbReference type="Proteomes" id="UP000240569">
    <property type="component" value="Unassembled WGS sequence"/>
</dbReference>
<accession>A0A2R6AKI1</accession>
<dbReference type="Gene3D" id="2.60.120.260">
    <property type="entry name" value="Galactose-binding domain-like"/>
    <property type="match status" value="1"/>
</dbReference>
<evidence type="ECO:0000313" key="3">
    <source>
        <dbReference type="Proteomes" id="UP000240569"/>
    </source>
</evidence>
<proteinExistence type="predicted"/>